<dbReference type="Gene3D" id="3.40.30.10">
    <property type="entry name" value="Glutaredoxin"/>
    <property type="match status" value="2"/>
</dbReference>
<reference evidence="2 3" key="1">
    <citation type="submission" date="2015-03" db="EMBL/GenBank/DDBJ databases">
        <title>Genome sequence of Pseudoalteromonas aurantia.</title>
        <authorList>
            <person name="Xie B.-B."/>
            <person name="Rong J.-C."/>
            <person name="Qin Q.-L."/>
            <person name="Zhang Y.-Z."/>
        </authorList>
    </citation>
    <scope>NUCLEOTIDE SEQUENCE [LARGE SCALE GENOMIC DNA]</scope>
    <source>
        <strain evidence="2 3">208</strain>
    </source>
</reference>
<dbReference type="InterPro" id="IPR036249">
    <property type="entry name" value="Thioredoxin-like_sf"/>
</dbReference>
<keyword evidence="3" id="KW-1185">Reference proteome</keyword>
<evidence type="ECO:0000313" key="3">
    <source>
        <dbReference type="Proteomes" id="UP000615755"/>
    </source>
</evidence>
<dbReference type="EMBL" id="AQGV01000014">
    <property type="protein sequence ID" value="MBE0370016.1"/>
    <property type="molecule type" value="Genomic_DNA"/>
</dbReference>
<dbReference type="SUPFAM" id="SSF52833">
    <property type="entry name" value="Thioredoxin-like"/>
    <property type="match status" value="2"/>
</dbReference>
<comment type="caution">
    <text evidence="2">The sequence shown here is derived from an EMBL/GenBank/DDBJ whole genome shotgun (WGS) entry which is preliminary data.</text>
</comment>
<evidence type="ECO:0000313" key="2">
    <source>
        <dbReference type="EMBL" id="MBE0370016.1"/>
    </source>
</evidence>
<evidence type="ECO:0008006" key="4">
    <source>
        <dbReference type="Google" id="ProtNLM"/>
    </source>
</evidence>
<dbReference type="CDD" id="cd02947">
    <property type="entry name" value="TRX_family"/>
    <property type="match status" value="1"/>
</dbReference>
<protein>
    <recommendedName>
        <fullName evidence="4">Thioredoxin domain-containing protein</fullName>
    </recommendedName>
</protein>
<feature type="region of interest" description="Disordered" evidence="1">
    <location>
        <begin position="238"/>
        <end position="257"/>
    </location>
</feature>
<sequence>MICNIKITEAQTAMAHEEVVFIDIWSEYAALSNLPKSHLPRRYFQIDMNVNTADLAHFIQAYPQFKTLKIDKNNRLAKHFSVQKTPTVISLKQGEVVNTYTPNTLVSLPNKEHLAITAEQLRLTSLQNSHFDFNQSDKHPARLLFFSDALCPKHHLPDCVEKIKAHNQLDLNSKIEKLTIIKPFYVSIADAHTYKQQFYITHPVIFDKHNVLFRQFSVSELPYWILLNNQGNVMYRGNTPPSKTLLHTPHYSNTHSD</sequence>
<dbReference type="Proteomes" id="UP000615755">
    <property type="component" value="Unassembled WGS sequence"/>
</dbReference>
<name>A0ABR9EGA9_9GAMM</name>
<accession>A0ABR9EGA9</accession>
<evidence type="ECO:0000256" key="1">
    <source>
        <dbReference type="SAM" id="MobiDB-lite"/>
    </source>
</evidence>
<organism evidence="2 3">
    <name type="scientific">Pseudoalteromonas aurantia 208</name>
    <dbReference type="NCBI Taxonomy" id="1314867"/>
    <lineage>
        <taxon>Bacteria</taxon>
        <taxon>Pseudomonadati</taxon>
        <taxon>Pseudomonadota</taxon>
        <taxon>Gammaproteobacteria</taxon>
        <taxon>Alteromonadales</taxon>
        <taxon>Pseudoalteromonadaceae</taxon>
        <taxon>Pseudoalteromonas</taxon>
    </lineage>
</organism>
<gene>
    <name evidence="2" type="ORF">PAUR_a4639</name>
</gene>
<proteinExistence type="predicted"/>